<feature type="transmembrane region" description="Helical" evidence="9">
    <location>
        <begin position="302"/>
        <end position="320"/>
    </location>
</feature>
<evidence type="ECO:0000256" key="4">
    <source>
        <dbReference type="ARBA" id="ARBA00022692"/>
    </source>
</evidence>
<dbReference type="InterPro" id="IPR038076">
    <property type="entry name" value="MgtE_N_sf"/>
</dbReference>
<keyword evidence="12" id="KW-1185">Reference proteome</keyword>
<keyword evidence="8" id="KW-0129">CBS domain</keyword>
<keyword evidence="9" id="KW-0479">Metal-binding</keyword>
<evidence type="ECO:0000256" key="9">
    <source>
        <dbReference type="RuleBase" id="RU362011"/>
    </source>
</evidence>
<dbReference type="GO" id="GO:0015095">
    <property type="term" value="F:magnesium ion transmembrane transporter activity"/>
    <property type="evidence" value="ECO:0007669"/>
    <property type="project" value="UniProtKB-UniRule"/>
</dbReference>
<evidence type="ECO:0000256" key="8">
    <source>
        <dbReference type="PROSITE-ProRule" id="PRU00703"/>
    </source>
</evidence>
<proteinExistence type="inferred from homology"/>
<dbReference type="PROSITE" id="PS51371">
    <property type="entry name" value="CBS"/>
    <property type="match status" value="1"/>
</dbReference>
<dbReference type="InterPro" id="IPR036739">
    <property type="entry name" value="SLC41_membr_dom_sf"/>
</dbReference>
<dbReference type="Pfam" id="PF03448">
    <property type="entry name" value="MgtE_N"/>
    <property type="match status" value="1"/>
</dbReference>
<dbReference type="InterPro" id="IPR000644">
    <property type="entry name" value="CBS_dom"/>
</dbReference>
<dbReference type="SMART" id="SM00116">
    <property type="entry name" value="CBS"/>
    <property type="match status" value="1"/>
</dbReference>
<dbReference type="EMBL" id="QEXV01000006">
    <property type="protein sequence ID" value="PWE16513.1"/>
    <property type="molecule type" value="Genomic_DNA"/>
</dbReference>
<organism evidence="11 12">
    <name type="scientific">Marinicauda salina</name>
    <dbReference type="NCBI Taxonomy" id="2135793"/>
    <lineage>
        <taxon>Bacteria</taxon>
        <taxon>Pseudomonadati</taxon>
        <taxon>Pseudomonadota</taxon>
        <taxon>Alphaproteobacteria</taxon>
        <taxon>Maricaulales</taxon>
        <taxon>Maricaulaceae</taxon>
        <taxon>Marinicauda</taxon>
    </lineage>
</organism>
<dbReference type="PANTHER" id="PTHR43773">
    <property type="entry name" value="MAGNESIUM TRANSPORTER MGTE"/>
    <property type="match status" value="1"/>
</dbReference>
<reference evidence="12" key="1">
    <citation type="submission" date="2018-05" db="EMBL/GenBank/DDBJ databases">
        <authorList>
            <person name="Liu B.-T."/>
        </authorList>
    </citation>
    <scope>NUCLEOTIDE SEQUENCE [LARGE SCALE GENOMIC DNA]</scope>
    <source>
        <strain evidence="12">WD6-1</strain>
    </source>
</reference>
<name>A0A2U2BR79_9PROT</name>
<keyword evidence="5 9" id="KW-0460">Magnesium</keyword>
<feature type="transmembrane region" description="Helical" evidence="9">
    <location>
        <begin position="326"/>
        <end position="353"/>
    </location>
</feature>
<keyword evidence="9" id="KW-1003">Cell membrane</keyword>
<dbReference type="Gene3D" id="1.10.357.20">
    <property type="entry name" value="SLC41 divalent cation transporters, integral membrane domain"/>
    <property type="match status" value="1"/>
</dbReference>
<keyword evidence="6 9" id="KW-1133">Transmembrane helix</keyword>
<evidence type="ECO:0000256" key="1">
    <source>
        <dbReference type="ARBA" id="ARBA00004141"/>
    </source>
</evidence>
<evidence type="ECO:0000256" key="6">
    <source>
        <dbReference type="ARBA" id="ARBA00022989"/>
    </source>
</evidence>
<dbReference type="NCBIfam" id="TIGR00400">
    <property type="entry name" value="mgtE"/>
    <property type="match status" value="1"/>
</dbReference>
<gene>
    <name evidence="11" type="primary">mgtE</name>
    <name evidence="11" type="ORF">DDZ18_12135</name>
</gene>
<dbReference type="OrthoDB" id="9790355at2"/>
<evidence type="ECO:0000256" key="3">
    <source>
        <dbReference type="ARBA" id="ARBA00022448"/>
    </source>
</evidence>
<dbReference type="GO" id="GO:0005886">
    <property type="term" value="C:plasma membrane"/>
    <property type="evidence" value="ECO:0007669"/>
    <property type="project" value="UniProtKB-SubCell"/>
</dbReference>
<comment type="caution">
    <text evidence="11">The sequence shown here is derived from an EMBL/GenBank/DDBJ whole genome shotgun (WGS) entry which is preliminary data.</text>
</comment>
<dbReference type="InterPro" id="IPR046342">
    <property type="entry name" value="CBS_dom_sf"/>
</dbReference>
<comment type="subunit">
    <text evidence="9">Homodimer.</text>
</comment>
<dbReference type="GO" id="GO:0046872">
    <property type="term" value="F:metal ion binding"/>
    <property type="evidence" value="ECO:0007669"/>
    <property type="project" value="UniProtKB-KW"/>
</dbReference>
<protein>
    <recommendedName>
        <fullName evidence="9">Magnesium transporter MgtE</fullName>
    </recommendedName>
</protein>
<dbReference type="Gene3D" id="3.10.580.10">
    <property type="entry name" value="CBS-domain"/>
    <property type="match status" value="1"/>
</dbReference>
<dbReference type="PANTHER" id="PTHR43773:SF1">
    <property type="entry name" value="MAGNESIUM TRANSPORTER MGTE"/>
    <property type="match status" value="1"/>
</dbReference>
<sequence>MSDPVETIDETAEAAPSVDVPAQLIADIVEALLARDTAGLLALFEELHPADAADAIEQLTWEQQVLLVELAPELLTGPVLAELVEETRADIAGVLEPRHLAEAIQGLDSDDMTMIVEELDEAKREAVLAELSEADRIQLETSLAFEEDTAGRLMQREFVAAPHFWNVGHTIDHMRKAGEDLPYLFFEIFIVDESFKPIGVVPVSRLMRTKREVPLSELMEPNHVIIRPEIDQEEAAYLFEKYHLISAPVVDEDGRLSGMLTVDDMVDVIQEENTEDLYALAGVNDASLADTVFSSVKSRAPWLLVNLGTAVLASGVIALYDDAIAQLVALAVLMPIVASMGGNAGTQALAVAVRSIASRDLTVSNSMRVIWREFAAGAVNGLIFAVVMGLVAGLWFQNAALAWVIAAAMVINLACAGLAGILVPLGLKRFGADPAVASSVFVTTVTDVVGFFAFLGLGAMVLL</sequence>
<comment type="subcellular location">
    <subcellularLocation>
        <location evidence="9">Cell membrane</location>
        <topology evidence="9">Multi-pass membrane protein</topology>
    </subcellularLocation>
    <subcellularLocation>
        <location evidence="1">Membrane</location>
        <topology evidence="1">Multi-pass membrane protein</topology>
    </subcellularLocation>
</comment>
<dbReference type="Pfam" id="PF01769">
    <property type="entry name" value="MgtE"/>
    <property type="match status" value="1"/>
</dbReference>
<dbReference type="Gene3D" id="1.25.60.10">
    <property type="entry name" value="MgtE N-terminal domain-like"/>
    <property type="match status" value="1"/>
</dbReference>
<feature type="transmembrane region" description="Helical" evidence="9">
    <location>
        <begin position="374"/>
        <end position="396"/>
    </location>
</feature>
<dbReference type="InterPro" id="IPR006667">
    <property type="entry name" value="SLC41_membr_dom"/>
</dbReference>
<evidence type="ECO:0000256" key="7">
    <source>
        <dbReference type="ARBA" id="ARBA00023136"/>
    </source>
</evidence>
<dbReference type="RefSeq" id="WP_109253668.1">
    <property type="nucleotide sequence ID" value="NZ_QEXV01000006.1"/>
</dbReference>
<evidence type="ECO:0000259" key="10">
    <source>
        <dbReference type="PROSITE" id="PS51371"/>
    </source>
</evidence>
<keyword evidence="4 9" id="KW-0812">Transmembrane</keyword>
<comment type="similarity">
    <text evidence="2 9">Belongs to the SLC41A transporter family.</text>
</comment>
<comment type="function">
    <text evidence="9">Acts as a magnesium transporter.</text>
</comment>
<keyword evidence="7 9" id="KW-0472">Membrane</keyword>
<evidence type="ECO:0000313" key="11">
    <source>
        <dbReference type="EMBL" id="PWE16513.1"/>
    </source>
</evidence>
<dbReference type="CDD" id="cd04606">
    <property type="entry name" value="CBS_pair_Mg_transporter"/>
    <property type="match status" value="1"/>
</dbReference>
<evidence type="ECO:0000313" key="12">
    <source>
        <dbReference type="Proteomes" id="UP000245168"/>
    </source>
</evidence>
<feature type="domain" description="CBS" evidence="10">
    <location>
        <begin position="219"/>
        <end position="275"/>
    </location>
</feature>
<feature type="transmembrane region" description="Helical" evidence="9">
    <location>
        <begin position="402"/>
        <end position="427"/>
    </location>
</feature>
<feature type="transmembrane region" description="Helical" evidence="9">
    <location>
        <begin position="439"/>
        <end position="462"/>
    </location>
</feature>
<accession>A0A2U2BR79</accession>
<dbReference type="SUPFAM" id="SSF158791">
    <property type="entry name" value="MgtE N-terminal domain-like"/>
    <property type="match status" value="1"/>
</dbReference>
<dbReference type="InterPro" id="IPR006668">
    <property type="entry name" value="Mg_transptr_MgtE_intracell_dom"/>
</dbReference>
<dbReference type="SMART" id="SM00924">
    <property type="entry name" value="MgtE_N"/>
    <property type="match status" value="1"/>
</dbReference>
<evidence type="ECO:0000256" key="2">
    <source>
        <dbReference type="ARBA" id="ARBA00009749"/>
    </source>
</evidence>
<dbReference type="Pfam" id="PF00571">
    <property type="entry name" value="CBS"/>
    <property type="match status" value="1"/>
</dbReference>
<keyword evidence="3 9" id="KW-0813">Transport</keyword>
<dbReference type="SUPFAM" id="SSF54631">
    <property type="entry name" value="CBS-domain pair"/>
    <property type="match status" value="1"/>
</dbReference>
<dbReference type="AlphaFoldDB" id="A0A2U2BR79"/>
<dbReference type="SUPFAM" id="SSF161093">
    <property type="entry name" value="MgtE membrane domain-like"/>
    <property type="match status" value="1"/>
</dbReference>
<dbReference type="InterPro" id="IPR006669">
    <property type="entry name" value="MgtE_transporter"/>
</dbReference>
<dbReference type="Proteomes" id="UP000245168">
    <property type="component" value="Unassembled WGS sequence"/>
</dbReference>
<evidence type="ECO:0000256" key="5">
    <source>
        <dbReference type="ARBA" id="ARBA00022842"/>
    </source>
</evidence>